<dbReference type="Proteomes" id="UP001600039">
    <property type="component" value="Unassembled WGS sequence"/>
</dbReference>
<evidence type="ECO:0000256" key="2">
    <source>
        <dbReference type="ARBA" id="ARBA00022692"/>
    </source>
</evidence>
<dbReference type="InterPro" id="IPR007452">
    <property type="entry name" value="TamB_C"/>
</dbReference>
<keyword evidence="8" id="KW-1185">Reference proteome</keyword>
<dbReference type="PANTHER" id="PTHR36985:SF1">
    <property type="entry name" value="TRANSLOCATION AND ASSEMBLY MODULE SUBUNIT TAMB"/>
    <property type="match status" value="1"/>
</dbReference>
<evidence type="ECO:0000256" key="3">
    <source>
        <dbReference type="ARBA" id="ARBA00022989"/>
    </source>
</evidence>
<comment type="subcellular location">
    <subcellularLocation>
        <location evidence="1">Membrane</location>
        <topology evidence="1">Single-pass membrane protein</topology>
    </subcellularLocation>
</comment>
<organism evidence="7 8">
    <name type="scientific">Flavobacterium fructosi</name>
    <dbReference type="NCBI Taxonomy" id="3230416"/>
    <lineage>
        <taxon>Bacteria</taxon>
        <taxon>Pseudomonadati</taxon>
        <taxon>Bacteroidota</taxon>
        <taxon>Flavobacteriia</taxon>
        <taxon>Flavobacteriales</taxon>
        <taxon>Flavobacteriaceae</taxon>
        <taxon>Flavobacterium</taxon>
    </lineage>
</organism>
<keyword evidence="2" id="KW-0812">Transmembrane</keyword>
<protein>
    <submittedName>
        <fullName evidence="7">Translocation/assembly module TamB domain-containing protein</fullName>
    </submittedName>
</protein>
<name>A0ABW6HL28_9FLAO</name>
<sequence length="1477" mass="166784">MLGIALTTPFIQTKIAVYFVRSLNKDFKTDIAIDGVAVSIFGGVKFKKVLILDHHKDTLIYANRIKTTILEGKKLLDGDLVFGDLRLDGLIFNLKTYKNEKFSNIDKFIAAFETGKKSKKHFLLKSSKLHVYNGHFILTDENRATPVLVNFTKLNASVDDFQLYGSEVTTIINKMSFLDHRGLYVENLSSKFSYSKKSIKLEDLDLLTRGSKVKGTVYLNYKIEDFSNFTDKVQFNIKLDTASIASNDIRFFYKELGKNQHFFTKANIKGTLNDLRITNLNLIDSKNTQIIGDVNFKNLFANKEHGFYMYGKFDKLYSSYDKLIVILPDILGKKLPTTLKKLGKFSAKGITHITTTTIDADFSMVTELGKVTSKLQMKNIDVIDKASYIGNVVIEDFDIGTLFDRKDIGRVSFDLDVDGKGFKEKYLDTSIKGDVSQIDYNNYTYNNVVVNGNFKMPNYKGQLSVNDPNLSMTFDGLLDLSKKDSRYDFHINVENADLHKLNFVKDSISIFKGDVVVQASGNTIENLQGDLYINKTSYQNVKGTYNFDDFAIKSSFDPNRVRTIVVNSPDVMEGEIVGKYEFSQLKNMITNSLGSLYTNYKPNKVKKGQFLKFDFTIYNKIIEIFYPEISIGPNTIVKGNINSDNQEFKLNFNSPQIKASENTFDNIRISVDNKNPLYNAYIELDSIKTKYYKVRDFSLINVTMKDTLFFRSEFKGGNQGEDYFNLNLYHTINKNNKNVVGISKSEVKFKDYLWFLNEQESPDNQIVFDKAFKNFNIDNIILSHENQAISLMGDINGPTYKDLKLSFKDVDLNKITPENEKFVFNGNINGEVHYKQDKNIYQPTASIEIDHLNVNKTDLGLLNFNIEGDENFKKFTINSTIENENIESFNANGNFEIVNKETVLDLKLKFDKFNLGTLSSLGGNVLSNIRGFVSGNSTIQGNFKKPDINGRLYVDDAGMTIPYLNVDYALKDKTIIDLSDERFLFRDNTLTDTKYGTKGSLNGSIQHKNFSDWKLDLTINSKRLLALDTKDSDDAAYYGTAFIDGTATIKGPTNGLFIKVDAKSEKGTTIKIPINNAQSVSDNSFIHFVTPKEKYNIEKGIFDNTRNYKGLELEFDLDITPDAEVEVILDRNTGHGMKGKGFGSLLFKINTLGKFNMWGDFQAYEGSYNFKYGGLIDKKFAVKKGGSITWEGNPMKAQLNLEAVYKTTANPAVLLENSSFNTKVPVEVIIGVRGDLTSPEPEFNIEFPTVSNVLKSEIQYKLNDKDVRQTQALYLLSSGGFLSPEGVNQSDFSGSLFETATSLLGGIIRTDNEKFKVGFNFVSADKRIGRETDGRFIATISSKINERITINGKVGVPFGGINESAIVGDVEVLYRVNEDGTMNLRLFNKENDINYIGQGIGYTQGVGVSYEVDFDTFKEFVNKIFKSHKLGVDNSPNPVIEKQDSDLTPDYINFSNQKKSKTKKQVIDREAIAPEED</sequence>
<dbReference type="PANTHER" id="PTHR36985">
    <property type="entry name" value="TRANSLOCATION AND ASSEMBLY MODULE SUBUNIT TAMB"/>
    <property type="match status" value="1"/>
</dbReference>
<feature type="region of interest" description="Disordered" evidence="5">
    <location>
        <begin position="1451"/>
        <end position="1477"/>
    </location>
</feature>
<evidence type="ECO:0000256" key="1">
    <source>
        <dbReference type="ARBA" id="ARBA00004167"/>
    </source>
</evidence>
<evidence type="ECO:0000256" key="4">
    <source>
        <dbReference type="ARBA" id="ARBA00023136"/>
    </source>
</evidence>
<evidence type="ECO:0000256" key="5">
    <source>
        <dbReference type="SAM" id="MobiDB-lite"/>
    </source>
</evidence>
<comment type="caution">
    <text evidence="7">The sequence shown here is derived from an EMBL/GenBank/DDBJ whole genome shotgun (WGS) entry which is preliminary data.</text>
</comment>
<evidence type="ECO:0000259" key="6">
    <source>
        <dbReference type="Pfam" id="PF04357"/>
    </source>
</evidence>
<gene>
    <name evidence="7" type="ORF">ACFX5D_07025</name>
</gene>
<dbReference type="Pfam" id="PF04357">
    <property type="entry name" value="TamB"/>
    <property type="match status" value="1"/>
</dbReference>
<keyword evidence="3" id="KW-1133">Transmembrane helix</keyword>
<evidence type="ECO:0000313" key="7">
    <source>
        <dbReference type="EMBL" id="MFE3847714.1"/>
    </source>
</evidence>
<proteinExistence type="predicted"/>
<reference evidence="7 8" key="1">
    <citation type="submission" date="2024-06" db="EMBL/GenBank/DDBJ databases">
        <title>Flavobacterium spp. isolated from glacier.</title>
        <authorList>
            <person name="Han D."/>
        </authorList>
    </citation>
    <scope>NUCLEOTIDE SEQUENCE [LARGE SCALE GENOMIC DNA]</scope>
    <source>
        <strain evidence="7 8">LB3P45</strain>
    </source>
</reference>
<dbReference type="EMBL" id="JBHZQA010000003">
    <property type="protein sequence ID" value="MFE3847714.1"/>
    <property type="molecule type" value="Genomic_DNA"/>
</dbReference>
<dbReference type="RefSeq" id="WP_379857666.1">
    <property type="nucleotide sequence ID" value="NZ_JBHZQA010000003.1"/>
</dbReference>
<feature type="domain" description="Translocation and assembly module TamB C-terminal" evidence="6">
    <location>
        <begin position="990"/>
        <end position="1414"/>
    </location>
</feature>
<keyword evidence="4" id="KW-0472">Membrane</keyword>
<evidence type="ECO:0000313" key="8">
    <source>
        <dbReference type="Proteomes" id="UP001600039"/>
    </source>
</evidence>
<accession>A0ABW6HL28</accession>
<feature type="compositionally biased region" description="Basic and acidic residues" evidence="5">
    <location>
        <begin position="1465"/>
        <end position="1477"/>
    </location>
</feature>